<evidence type="ECO:0000313" key="4">
    <source>
        <dbReference type="Proteomes" id="UP000482634"/>
    </source>
</evidence>
<dbReference type="Pfam" id="PF01548">
    <property type="entry name" value="DEDD_Tnp_IS110"/>
    <property type="match status" value="1"/>
</dbReference>
<gene>
    <name evidence="3" type="ORF">G3436_22605</name>
</gene>
<dbReference type="InterPro" id="IPR003346">
    <property type="entry name" value="Transposase_20"/>
</dbReference>
<name>A0A6B3P309_9PSED</name>
<protein>
    <submittedName>
        <fullName evidence="3">IS110 family transposase</fullName>
    </submittedName>
</protein>
<accession>A0A6B3P309</accession>
<proteinExistence type="predicted"/>
<organism evidence="3 4">
    <name type="scientific">Pseudomonas brassicae</name>
    <dbReference type="NCBI Taxonomy" id="2708063"/>
    <lineage>
        <taxon>Bacteria</taxon>
        <taxon>Pseudomonadati</taxon>
        <taxon>Pseudomonadota</taxon>
        <taxon>Gammaproteobacteria</taxon>
        <taxon>Pseudomonadales</taxon>
        <taxon>Pseudomonadaceae</taxon>
        <taxon>Pseudomonas</taxon>
    </lineage>
</organism>
<evidence type="ECO:0000259" key="1">
    <source>
        <dbReference type="Pfam" id="PF01548"/>
    </source>
</evidence>
<feature type="domain" description="Transposase IS110-like N-terminal" evidence="1">
    <location>
        <begin position="11"/>
        <end position="148"/>
    </location>
</feature>
<comment type="caution">
    <text evidence="3">The sequence shown here is derived from an EMBL/GenBank/DDBJ whole genome shotgun (WGS) entry which is preliminary data.</text>
</comment>
<dbReference type="Pfam" id="PF02371">
    <property type="entry name" value="Transposase_20"/>
    <property type="match status" value="1"/>
</dbReference>
<dbReference type="EMBL" id="JAAHBU010000395">
    <property type="protein sequence ID" value="NER66134.1"/>
    <property type="molecule type" value="Genomic_DNA"/>
</dbReference>
<dbReference type="GO" id="GO:0006313">
    <property type="term" value="P:DNA transposition"/>
    <property type="evidence" value="ECO:0007669"/>
    <property type="project" value="InterPro"/>
</dbReference>
<dbReference type="RefSeq" id="WP_163949692.1">
    <property type="nucleotide sequence ID" value="NZ_JAAHBU010000395.1"/>
</dbReference>
<sequence length="343" mass="37550">MNTRNLTITSIDLGKNCFHLHGQDDRGQELFHHKLSRAKVFAFIANLPPCIVAMEACGGAHFMGRFVASCGHTPKLIAAQHVRPYVKSNKNDFADAEAIGEAASRSAMRFVALKTEAQQALSMLNMTREAFMHDRTATTNRIHAFLLEWGLALAPSLKSIRTLPTVLESLRAPLAVIHLLEGLHAHFSYLDERVKALTKELEGQVAGDDLATRLMTIPSIGPITSSALAASIGDGKQFKCGRDYAASIGLVPRQHSTGGRAKLLGISKRGDRNQRRLLVQCGHVFINSLERQTGKLAQWVRGLLTRHHPNVVVCALANKLARIAWAVAYSHKEYEAGSDVINA</sequence>
<dbReference type="GO" id="GO:0004803">
    <property type="term" value="F:transposase activity"/>
    <property type="evidence" value="ECO:0007669"/>
    <property type="project" value="InterPro"/>
</dbReference>
<dbReference type="PANTHER" id="PTHR33055">
    <property type="entry name" value="TRANSPOSASE FOR INSERTION SEQUENCE ELEMENT IS1111A"/>
    <property type="match status" value="1"/>
</dbReference>
<dbReference type="AlphaFoldDB" id="A0A6B3P309"/>
<dbReference type="PANTHER" id="PTHR33055:SF3">
    <property type="entry name" value="PUTATIVE TRANSPOSASE FOR IS117-RELATED"/>
    <property type="match status" value="1"/>
</dbReference>
<feature type="domain" description="Transposase IS116/IS110/IS902 C-terminal" evidence="2">
    <location>
        <begin position="212"/>
        <end position="288"/>
    </location>
</feature>
<reference evidence="3 4" key="1">
    <citation type="submission" date="2020-02" db="EMBL/GenBank/DDBJ databases">
        <title>Broccoli isolated Pseudomonas sp.</title>
        <authorList>
            <person name="Fujikawa T."/>
            <person name="Sawada H."/>
        </authorList>
    </citation>
    <scope>NUCLEOTIDE SEQUENCE [LARGE SCALE GENOMIC DNA]</scope>
    <source>
        <strain evidence="3 4">MAFF212427</strain>
    </source>
</reference>
<dbReference type="NCBIfam" id="NF033542">
    <property type="entry name" value="transpos_IS110"/>
    <property type="match status" value="1"/>
</dbReference>
<dbReference type="Proteomes" id="UP000482634">
    <property type="component" value="Unassembled WGS sequence"/>
</dbReference>
<dbReference type="InterPro" id="IPR047650">
    <property type="entry name" value="Transpos_IS110"/>
</dbReference>
<keyword evidence="4" id="KW-1185">Reference proteome</keyword>
<evidence type="ECO:0000313" key="3">
    <source>
        <dbReference type="EMBL" id="NER66134.1"/>
    </source>
</evidence>
<dbReference type="GO" id="GO:0003677">
    <property type="term" value="F:DNA binding"/>
    <property type="evidence" value="ECO:0007669"/>
    <property type="project" value="InterPro"/>
</dbReference>
<dbReference type="InterPro" id="IPR002525">
    <property type="entry name" value="Transp_IS110-like_N"/>
</dbReference>
<evidence type="ECO:0000259" key="2">
    <source>
        <dbReference type="Pfam" id="PF02371"/>
    </source>
</evidence>